<evidence type="ECO:0000313" key="7">
    <source>
        <dbReference type="EMBL" id="KAJ6637761.1"/>
    </source>
</evidence>
<reference evidence="7" key="1">
    <citation type="submission" date="2022-07" db="EMBL/GenBank/DDBJ databases">
        <authorList>
            <person name="Trinca V."/>
            <person name="Uliana J.V.C."/>
            <person name="Torres T.T."/>
            <person name="Ward R.J."/>
            <person name="Monesi N."/>
        </authorList>
    </citation>
    <scope>NUCLEOTIDE SEQUENCE</scope>
    <source>
        <strain evidence="7">HSMRA1968</strain>
        <tissue evidence="7">Whole embryos</tissue>
    </source>
</reference>
<comment type="subcellular location">
    <subcellularLocation>
        <location evidence="1">Membrane</location>
        <topology evidence="1">Multi-pass membrane protein</topology>
    </subcellularLocation>
</comment>
<feature type="transmembrane region" description="Helical" evidence="5">
    <location>
        <begin position="503"/>
        <end position="523"/>
    </location>
</feature>
<evidence type="ECO:0000256" key="2">
    <source>
        <dbReference type="ARBA" id="ARBA00022692"/>
    </source>
</evidence>
<dbReference type="OrthoDB" id="6884957at2759"/>
<dbReference type="PROSITE" id="PS50850">
    <property type="entry name" value="MFS"/>
    <property type="match status" value="1"/>
</dbReference>
<feature type="transmembrane region" description="Helical" evidence="5">
    <location>
        <begin position="415"/>
        <end position="436"/>
    </location>
</feature>
<protein>
    <submittedName>
        <fullName evidence="7">Carcinine transporter</fullName>
    </submittedName>
</protein>
<name>A0A9Q0MTK9_9DIPT</name>
<feature type="transmembrane region" description="Helical" evidence="5">
    <location>
        <begin position="233"/>
        <end position="255"/>
    </location>
</feature>
<comment type="caution">
    <text evidence="7">The sequence shown here is derived from an EMBL/GenBank/DDBJ whole genome shotgun (WGS) entry which is preliminary data.</text>
</comment>
<dbReference type="GO" id="GO:0022857">
    <property type="term" value="F:transmembrane transporter activity"/>
    <property type="evidence" value="ECO:0007669"/>
    <property type="project" value="InterPro"/>
</dbReference>
<keyword evidence="8" id="KW-1185">Reference proteome</keyword>
<dbReference type="CDD" id="cd17317">
    <property type="entry name" value="MFS_SLC22"/>
    <property type="match status" value="1"/>
</dbReference>
<feature type="transmembrane region" description="Helical" evidence="5">
    <location>
        <begin position="182"/>
        <end position="201"/>
    </location>
</feature>
<dbReference type="InterPro" id="IPR020846">
    <property type="entry name" value="MFS_dom"/>
</dbReference>
<feature type="transmembrane region" description="Helical" evidence="5">
    <location>
        <begin position="64"/>
        <end position="86"/>
    </location>
</feature>
<dbReference type="SUPFAM" id="SSF103473">
    <property type="entry name" value="MFS general substrate transporter"/>
    <property type="match status" value="1"/>
</dbReference>
<proteinExistence type="predicted"/>
<dbReference type="Gene3D" id="1.20.1250.20">
    <property type="entry name" value="MFS general substrate transporter like domains"/>
    <property type="match status" value="1"/>
</dbReference>
<dbReference type="Pfam" id="PF00083">
    <property type="entry name" value="Sugar_tr"/>
    <property type="match status" value="1"/>
</dbReference>
<dbReference type="Proteomes" id="UP001151699">
    <property type="component" value="Chromosome X"/>
</dbReference>
<accession>A0A9Q0MTK9</accession>
<feature type="transmembrane region" description="Helical" evidence="5">
    <location>
        <begin position="267"/>
        <end position="291"/>
    </location>
</feature>
<feature type="transmembrane region" description="Helical" evidence="5">
    <location>
        <begin position="467"/>
        <end position="491"/>
    </location>
</feature>
<organism evidence="7 8">
    <name type="scientific">Pseudolycoriella hygida</name>
    <dbReference type="NCBI Taxonomy" id="35572"/>
    <lineage>
        <taxon>Eukaryota</taxon>
        <taxon>Metazoa</taxon>
        <taxon>Ecdysozoa</taxon>
        <taxon>Arthropoda</taxon>
        <taxon>Hexapoda</taxon>
        <taxon>Insecta</taxon>
        <taxon>Pterygota</taxon>
        <taxon>Neoptera</taxon>
        <taxon>Endopterygota</taxon>
        <taxon>Diptera</taxon>
        <taxon>Nematocera</taxon>
        <taxon>Sciaroidea</taxon>
        <taxon>Sciaridae</taxon>
        <taxon>Pseudolycoriella</taxon>
    </lineage>
</organism>
<evidence type="ECO:0000256" key="3">
    <source>
        <dbReference type="ARBA" id="ARBA00022989"/>
    </source>
</evidence>
<gene>
    <name evidence="7" type="primary">CarT_1</name>
    <name evidence="7" type="ORF">Bhyg_10492</name>
</gene>
<dbReference type="AlphaFoldDB" id="A0A9Q0MTK9"/>
<dbReference type="EMBL" id="WJQU01000003">
    <property type="protein sequence ID" value="KAJ6637761.1"/>
    <property type="molecule type" value="Genomic_DNA"/>
</dbReference>
<evidence type="ECO:0000256" key="5">
    <source>
        <dbReference type="SAM" id="Phobius"/>
    </source>
</evidence>
<evidence type="ECO:0000256" key="4">
    <source>
        <dbReference type="ARBA" id="ARBA00023136"/>
    </source>
</evidence>
<evidence type="ECO:0000259" key="6">
    <source>
        <dbReference type="PROSITE" id="PS50850"/>
    </source>
</evidence>
<dbReference type="InterPro" id="IPR005828">
    <property type="entry name" value="MFS_sugar_transport-like"/>
</dbReference>
<sequence length="590" mass="66718">MANDINDDLKQRTPIDITAFDNRGFKTDEHENARPTNETVDKQKLLHFDDLLPHIGEFGNYQKLLFLLMIPFSFFLVFVYFTQIFITLVPEEHWCRVPELKHLTVAERLNLAIPIENNKHSKCLMYAINFTEAFENDTKIGNQLWPVKSCSNGWEFNHSVIPYTTIATELEWVCDDSTLPTVSQSVFFLGAICGGLLFGWIADRYGRIPSIIGSNVLAALAGIATAFSNSFWTFTVCRFIVGFAFDSCYTIMYILMLEFVGPKWRTFVANMSIALFLTFGMCTMPLIALWINNWKLLAIATSLPMLLVILVPWIIPESVRWLISKGKIETSIEILKKFERVNKKTIEPHMYQDFRDTCHHVQAKEEIFKKFSVLDLFKTRRLRKITFLLIIIYMSISLLFDGYVRNIDSMGLSPFLGFSLGAATELPASSLVTLLLDRWGRRWMGFGTMFLSGSCSIIASFCPPGVATTVAIILGRFFVNFSFNIGMQYSAEILPTVVRGQGVSFIHITGYIATIMSPIIVHLGVISPAVPLLILGFCGVCGGGLILLLPETLGEQLPQTLEDGEQFGLNQKMWHFPCIHKNDAEVHNQN</sequence>
<dbReference type="GO" id="GO:0016020">
    <property type="term" value="C:membrane"/>
    <property type="evidence" value="ECO:0007669"/>
    <property type="project" value="UniProtKB-SubCell"/>
</dbReference>
<dbReference type="PANTHER" id="PTHR24064">
    <property type="entry name" value="SOLUTE CARRIER FAMILY 22 MEMBER"/>
    <property type="match status" value="1"/>
</dbReference>
<evidence type="ECO:0000256" key="1">
    <source>
        <dbReference type="ARBA" id="ARBA00004141"/>
    </source>
</evidence>
<keyword evidence="3 5" id="KW-1133">Transmembrane helix</keyword>
<feature type="transmembrane region" description="Helical" evidence="5">
    <location>
        <begin position="529"/>
        <end position="549"/>
    </location>
</feature>
<feature type="transmembrane region" description="Helical" evidence="5">
    <location>
        <begin position="297"/>
        <end position="315"/>
    </location>
</feature>
<feature type="domain" description="Major facilitator superfamily (MFS) profile" evidence="6">
    <location>
        <begin position="66"/>
        <end position="554"/>
    </location>
</feature>
<dbReference type="InterPro" id="IPR036259">
    <property type="entry name" value="MFS_trans_sf"/>
</dbReference>
<keyword evidence="4 5" id="KW-0472">Membrane</keyword>
<feature type="transmembrane region" description="Helical" evidence="5">
    <location>
        <begin position="385"/>
        <end position="403"/>
    </location>
</feature>
<feature type="transmembrane region" description="Helical" evidence="5">
    <location>
        <begin position="208"/>
        <end position="227"/>
    </location>
</feature>
<keyword evidence="2 5" id="KW-0812">Transmembrane</keyword>
<evidence type="ECO:0000313" key="8">
    <source>
        <dbReference type="Proteomes" id="UP001151699"/>
    </source>
</evidence>